<dbReference type="Gene3D" id="2.60.120.200">
    <property type="match status" value="1"/>
</dbReference>
<dbReference type="InterPro" id="IPR013320">
    <property type="entry name" value="ConA-like_dom_sf"/>
</dbReference>
<dbReference type="CDD" id="cd00413">
    <property type="entry name" value="Glyco_hydrolase_16"/>
    <property type="match status" value="1"/>
</dbReference>
<dbReference type="InterPro" id="IPR000757">
    <property type="entry name" value="Beta-glucanase-like"/>
</dbReference>
<dbReference type="Pfam" id="PF00722">
    <property type="entry name" value="Glyco_hydro_16"/>
    <property type="match status" value="1"/>
</dbReference>
<dbReference type="EMBL" id="JACCCO010000001">
    <property type="protein sequence ID" value="NYF41218.1"/>
    <property type="molecule type" value="Genomic_DNA"/>
</dbReference>
<feature type="chain" id="PRO_5039599305" description="GH16 domain-containing protein" evidence="1">
    <location>
        <begin position="25"/>
        <end position="264"/>
    </location>
</feature>
<keyword evidence="4" id="KW-1185">Reference proteome</keyword>
<dbReference type="PROSITE" id="PS51762">
    <property type="entry name" value="GH16_2"/>
    <property type="match status" value="1"/>
</dbReference>
<protein>
    <recommendedName>
        <fullName evidence="2">GH16 domain-containing protein</fullName>
    </recommendedName>
</protein>
<accession>A0A852V0K7</accession>
<evidence type="ECO:0000313" key="3">
    <source>
        <dbReference type="EMBL" id="NYF41218.1"/>
    </source>
</evidence>
<evidence type="ECO:0000313" key="4">
    <source>
        <dbReference type="Proteomes" id="UP000576393"/>
    </source>
</evidence>
<keyword evidence="1" id="KW-0732">Signal</keyword>
<dbReference type="Proteomes" id="UP000576393">
    <property type="component" value="Unassembled WGS sequence"/>
</dbReference>
<dbReference type="SUPFAM" id="SSF49899">
    <property type="entry name" value="Concanavalin A-like lectins/glucanases"/>
    <property type="match status" value="1"/>
</dbReference>
<feature type="domain" description="GH16" evidence="2">
    <location>
        <begin position="62"/>
        <end position="261"/>
    </location>
</feature>
<dbReference type="GO" id="GO:0005975">
    <property type="term" value="P:carbohydrate metabolic process"/>
    <property type="evidence" value="ECO:0007669"/>
    <property type="project" value="InterPro"/>
</dbReference>
<organism evidence="3 4">
    <name type="scientific">Streptosporangium sandarakinum</name>
    <dbReference type="NCBI Taxonomy" id="1260955"/>
    <lineage>
        <taxon>Bacteria</taxon>
        <taxon>Bacillati</taxon>
        <taxon>Actinomycetota</taxon>
        <taxon>Actinomycetes</taxon>
        <taxon>Streptosporangiales</taxon>
        <taxon>Streptosporangiaceae</taxon>
        <taxon>Streptosporangium</taxon>
    </lineage>
</organism>
<dbReference type="RefSeq" id="WP_179821820.1">
    <property type="nucleotide sequence ID" value="NZ_JACCCO010000001.1"/>
</dbReference>
<dbReference type="AlphaFoldDB" id="A0A852V0K7"/>
<comment type="caution">
    <text evidence="3">The sequence shown here is derived from an EMBL/GenBank/DDBJ whole genome shotgun (WGS) entry which is preliminary data.</text>
</comment>
<feature type="signal peptide" evidence="1">
    <location>
        <begin position="1"/>
        <end position="24"/>
    </location>
</feature>
<evidence type="ECO:0000256" key="1">
    <source>
        <dbReference type="SAM" id="SignalP"/>
    </source>
</evidence>
<proteinExistence type="predicted"/>
<reference evidence="3 4" key="1">
    <citation type="submission" date="2020-07" db="EMBL/GenBank/DDBJ databases">
        <title>Sequencing the genomes of 1000 actinobacteria strains.</title>
        <authorList>
            <person name="Klenk H.-P."/>
        </authorList>
    </citation>
    <scope>NUCLEOTIDE SEQUENCE [LARGE SCALE GENOMIC DNA]</scope>
    <source>
        <strain evidence="3 4">DSM 45763</strain>
    </source>
</reference>
<evidence type="ECO:0000259" key="2">
    <source>
        <dbReference type="PROSITE" id="PS51762"/>
    </source>
</evidence>
<dbReference type="GO" id="GO:0004553">
    <property type="term" value="F:hydrolase activity, hydrolyzing O-glycosyl compounds"/>
    <property type="evidence" value="ECO:0007669"/>
    <property type="project" value="InterPro"/>
</dbReference>
<gene>
    <name evidence="3" type="ORF">HDA43_003377</name>
</gene>
<name>A0A852V0K7_9ACTN</name>
<sequence>MNHRLPARTAVLGLVTALAAGVIAAAPGAAASGAAKAVCGPAPTGQASAAGTLGWGTPSWCAEFDGVLDPADWVIYDSAGHAGKGRRSPDQLYVGNGSLYLYGRADGTTAGIGARHEQTYGRWETRVRMYEGGATAYRPLALLWPRDGGGDVLSTTGEEIDFLGVYDHPGKWRPNFYLQTPQGEEQSYSDVEVTTWHTYAVEVSPQGTVGYIDGKEWFRSARHTTGVMQPCLQLDWFPGGGTEGEAWMEVDWLRVYPLNAAGTG</sequence>